<organism evidence="2 3">
    <name type="scientific">Sphaerospermopsis aphanizomenoides LEGE 00250</name>
    <dbReference type="NCBI Taxonomy" id="2777972"/>
    <lineage>
        <taxon>Bacteria</taxon>
        <taxon>Bacillati</taxon>
        <taxon>Cyanobacteriota</taxon>
        <taxon>Cyanophyceae</taxon>
        <taxon>Nostocales</taxon>
        <taxon>Aphanizomenonaceae</taxon>
        <taxon>Sphaerospermopsis</taxon>
        <taxon>Sphaerospermopsis aphanizomenoides</taxon>
    </lineage>
</organism>
<dbReference type="Pfam" id="PF13761">
    <property type="entry name" value="DUF4166"/>
    <property type="match status" value="1"/>
</dbReference>
<dbReference type="Proteomes" id="UP000606776">
    <property type="component" value="Unassembled WGS sequence"/>
</dbReference>
<keyword evidence="3" id="KW-1185">Reference proteome</keyword>
<evidence type="ECO:0000313" key="2">
    <source>
        <dbReference type="EMBL" id="MBE9237539.1"/>
    </source>
</evidence>
<proteinExistence type="predicted"/>
<reference evidence="2 3" key="1">
    <citation type="submission" date="2020-10" db="EMBL/GenBank/DDBJ databases">
        <authorList>
            <person name="Castelo-Branco R."/>
            <person name="Eusebio N."/>
            <person name="Adriana R."/>
            <person name="Vieira A."/>
            <person name="Brugerolle De Fraissinette N."/>
            <person name="Rezende De Castro R."/>
            <person name="Schneider M.P."/>
            <person name="Vasconcelos V."/>
            <person name="Leao P.N."/>
        </authorList>
    </citation>
    <scope>NUCLEOTIDE SEQUENCE [LARGE SCALE GENOMIC DNA]</scope>
    <source>
        <strain evidence="2 3">LEGE 00250</strain>
    </source>
</reference>
<feature type="domain" description="DUF4166" evidence="1">
    <location>
        <begin position="4"/>
        <end position="125"/>
    </location>
</feature>
<protein>
    <submittedName>
        <fullName evidence="2">DUF4166 domain-containing protein</fullName>
    </submittedName>
</protein>
<name>A0ABR9VGD2_9CYAN</name>
<evidence type="ECO:0000259" key="1">
    <source>
        <dbReference type="Pfam" id="PF13761"/>
    </source>
</evidence>
<evidence type="ECO:0000313" key="3">
    <source>
        <dbReference type="Proteomes" id="UP000606776"/>
    </source>
</evidence>
<dbReference type="EMBL" id="JADEWB010000101">
    <property type="protein sequence ID" value="MBE9237539.1"/>
    <property type="molecule type" value="Genomic_DNA"/>
</dbReference>
<feature type="non-terminal residue" evidence="2">
    <location>
        <position position="1"/>
    </location>
</feature>
<comment type="caution">
    <text evidence="2">The sequence shown here is derived from an EMBL/GenBank/DDBJ whole genome shotgun (WGS) entry which is preliminary data.</text>
</comment>
<sequence length="128" mass="14931">VLMSFPPARTETSVRVHFDVKAREEVWTRAFGARRFRSAQYEGKGLWEHLLVERCGALEFAMALVRDGERLRLVMRAWRAFGVHLPLWLGPRSDAYETEEDGVFRFFVEISHPLVGLIVRYRGWLKPA</sequence>
<dbReference type="InterPro" id="IPR025311">
    <property type="entry name" value="DUF4166"/>
</dbReference>
<accession>A0ABR9VGD2</accession>
<gene>
    <name evidence="2" type="ORF">IQ227_16290</name>
</gene>
<dbReference type="RefSeq" id="WP_193943360.1">
    <property type="nucleotide sequence ID" value="NZ_JADEWB010000101.1"/>
</dbReference>